<dbReference type="InterPro" id="IPR023674">
    <property type="entry name" value="Ribosomal_uL1-like"/>
</dbReference>
<dbReference type="OrthoDB" id="10251727at2759"/>
<proteinExistence type="predicted"/>
<dbReference type="InterPro" id="IPR028364">
    <property type="entry name" value="Ribosomal_uL1/biogenesis"/>
</dbReference>
<feature type="region of interest" description="Disordered" evidence="1">
    <location>
        <begin position="27"/>
        <end position="51"/>
    </location>
</feature>
<dbReference type="FunCoup" id="A0A0D2A4I3">
    <property type="interactions" value="323"/>
</dbReference>
<organism evidence="2 3">
    <name type="scientific">Verruconis gallopava</name>
    <dbReference type="NCBI Taxonomy" id="253628"/>
    <lineage>
        <taxon>Eukaryota</taxon>
        <taxon>Fungi</taxon>
        <taxon>Dikarya</taxon>
        <taxon>Ascomycota</taxon>
        <taxon>Pezizomycotina</taxon>
        <taxon>Dothideomycetes</taxon>
        <taxon>Pleosporomycetidae</taxon>
        <taxon>Venturiales</taxon>
        <taxon>Sympoventuriaceae</taxon>
        <taxon>Verruconis</taxon>
    </lineage>
</organism>
<dbReference type="RefSeq" id="XP_016211567.1">
    <property type="nucleotide sequence ID" value="XM_016360581.1"/>
</dbReference>
<name>A0A0D2A4I3_9PEZI</name>
<dbReference type="InParanoid" id="A0A0D2A4I3"/>
<sequence>MAQSGTPYKLDPDQVLRAATALLKAIERSKEQIKTEKPGKKPDLFDADGEEGADAKDTPIWLVFTAKKHILDSNRLKPGKIKVPHPVLTSDDSKICLITCDPPAGRPTAYKDLVASPAFPAELKQRITKVIAISRLKAKYGKSFEAKRQLLAEYDIFLADERIITGLPMILGKVFFKSTSKRPIPVDLTGKLRYAGEGRPDKTKLPAKKKGVASEIIGAPADIAAEIEKTLQTTLVHLAPSATTSVKAALADWTPKDVAENVEAIVEKMVEQYIPKKWRGVKSIHIKTPTSAALPIWLADELWVDENQVLDSEETPVLLTKKQLKRKEFEERKEKFALEAAEKKRKSLDGPVAPTPKKAKLIESGKRAVKV</sequence>
<dbReference type="Pfam" id="PF00687">
    <property type="entry name" value="Ribosomal_L1"/>
    <property type="match status" value="1"/>
</dbReference>
<dbReference type="Proteomes" id="UP000053259">
    <property type="component" value="Unassembled WGS sequence"/>
</dbReference>
<gene>
    <name evidence="2" type="ORF">PV09_06877</name>
</gene>
<dbReference type="VEuPathDB" id="FungiDB:PV09_06877"/>
<evidence type="ECO:0008006" key="4">
    <source>
        <dbReference type="Google" id="ProtNLM"/>
    </source>
</evidence>
<dbReference type="CDD" id="cd00403">
    <property type="entry name" value="Ribosomal_L1"/>
    <property type="match status" value="1"/>
</dbReference>
<dbReference type="InterPro" id="IPR016095">
    <property type="entry name" value="Ribosomal_uL1_3-a/b-sand"/>
</dbReference>
<dbReference type="STRING" id="253628.A0A0D2A4I3"/>
<dbReference type="AlphaFoldDB" id="A0A0D2A4I3"/>
<dbReference type="EMBL" id="KN847553">
    <property type="protein sequence ID" value="KIW01698.1"/>
    <property type="molecule type" value="Genomic_DNA"/>
</dbReference>
<reference evidence="2 3" key="1">
    <citation type="submission" date="2015-01" db="EMBL/GenBank/DDBJ databases">
        <title>The Genome Sequence of Ochroconis gallopava CBS43764.</title>
        <authorList>
            <consortium name="The Broad Institute Genomics Platform"/>
            <person name="Cuomo C."/>
            <person name="de Hoog S."/>
            <person name="Gorbushina A."/>
            <person name="Stielow B."/>
            <person name="Teixiera M."/>
            <person name="Abouelleil A."/>
            <person name="Chapman S.B."/>
            <person name="Priest M."/>
            <person name="Young S.K."/>
            <person name="Wortman J."/>
            <person name="Nusbaum C."/>
            <person name="Birren B."/>
        </authorList>
    </citation>
    <scope>NUCLEOTIDE SEQUENCE [LARGE SCALE GENOMIC DNA]</scope>
    <source>
        <strain evidence="2 3">CBS 43764</strain>
    </source>
</reference>
<evidence type="ECO:0000313" key="3">
    <source>
        <dbReference type="Proteomes" id="UP000053259"/>
    </source>
</evidence>
<dbReference type="Gene3D" id="3.40.50.790">
    <property type="match status" value="1"/>
</dbReference>
<dbReference type="GeneID" id="27314850"/>
<feature type="compositionally biased region" description="Basic and acidic residues" evidence="1">
    <location>
        <begin position="27"/>
        <end position="44"/>
    </location>
</feature>
<keyword evidence="3" id="KW-1185">Reference proteome</keyword>
<dbReference type="HOGENOM" id="CLU_026457_5_0_1"/>
<accession>A0A0D2A4I3</accession>
<protein>
    <recommendedName>
        <fullName evidence="4">Ribosomal protein L1</fullName>
    </recommendedName>
</protein>
<dbReference type="SUPFAM" id="SSF56808">
    <property type="entry name" value="Ribosomal protein L1"/>
    <property type="match status" value="1"/>
</dbReference>
<evidence type="ECO:0000313" key="2">
    <source>
        <dbReference type="EMBL" id="KIW01698.1"/>
    </source>
</evidence>
<evidence type="ECO:0000256" key="1">
    <source>
        <dbReference type="SAM" id="MobiDB-lite"/>
    </source>
</evidence>